<keyword evidence="4" id="KW-0812">Transmembrane</keyword>
<evidence type="ECO:0000313" key="8">
    <source>
        <dbReference type="Proteomes" id="UP001187221"/>
    </source>
</evidence>
<keyword evidence="8" id="KW-1185">Reference proteome</keyword>
<evidence type="ECO:0000256" key="4">
    <source>
        <dbReference type="SAM" id="Phobius"/>
    </source>
</evidence>
<keyword evidence="3" id="KW-0807">Transducer</keyword>
<proteinExistence type="inferred from homology"/>
<dbReference type="SMART" id="SM00304">
    <property type="entry name" value="HAMP"/>
    <property type="match status" value="2"/>
</dbReference>
<evidence type="ECO:0000256" key="3">
    <source>
        <dbReference type="PROSITE-ProRule" id="PRU00284"/>
    </source>
</evidence>
<feature type="transmembrane region" description="Helical" evidence="4">
    <location>
        <begin position="12"/>
        <end position="34"/>
    </location>
</feature>
<feature type="domain" description="Methyl-accepting transducer" evidence="5">
    <location>
        <begin position="333"/>
        <end position="562"/>
    </location>
</feature>
<gene>
    <name evidence="7" type="ORF">NUTIK01_18610</name>
</gene>
<feature type="domain" description="HAMP" evidence="6">
    <location>
        <begin position="215"/>
        <end position="268"/>
    </location>
</feature>
<dbReference type="InterPro" id="IPR051310">
    <property type="entry name" value="MCP_chemotaxis"/>
</dbReference>
<protein>
    <submittedName>
        <fullName evidence="7">Methyl-accepting chemotaxis protein</fullName>
    </submittedName>
</protein>
<keyword evidence="4" id="KW-1133">Transmembrane helix</keyword>
<dbReference type="Gene3D" id="1.10.287.950">
    <property type="entry name" value="Methyl-accepting chemotaxis protein"/>
    <property type="match status" value="1"/>
</dbReference>
<organism evidence="7 8">
    <name type="scientific">Novosphingobium pituita</name>
    <dbReference type="NCBI Taxonomy" id="3056842"/>
    <lineage>
        <taxon>Bacteria</taxon>
        <taxon>Pseudomonadati</taxon>
        <taxon>Pseudomonadota</taxon>
        <taxon>Alphaproteobacteria</taxon>
        <taxon>Sphingomonadales</taxon>
        <taxon>Sphingomonadaceae</taxon>
        <taxon>Novosphingobium</taxon>
    </lineage>
</organism>
<dbReference type="PROSITE" id="PS50111">
    <property type="entry name" value="CHEMOTAXIS_TRANSDUC_2"/>
    <property type="match status" value="1"/>
</dbReference>
<dbReference type="Pfam" id="PF00672">
    <property type="entry name" value="HAMP"/>
    <property type="match status" value="1"/>
</dbReference>
<sequence length="592" mass="62740">MSILGNLRIRTVSLLGTLFLAVTAIGSAGMAIMATETLGGRINYVADETVPTLGALARLRGQIGDMRLVLLRHVLTTDPVKLVDIDRDLVASFARTRQKIDDYRKFRRNAQGDEAQAIDALDEAYRNWLKQAQIVRSLSLENRNEEAFAAFNNQVYGRGQEMGSRINDLLNSNTKTADATMNAARRQADHLRVLAMLVAGVAGLAGLAVVLMFRARMSRPLATLVEAMDDMAGGQLDRAVPGRDKADEMGEIARALEAIKTSVAARAEAAGAQRMAVQQQIVGALGAGLAALREGRLTHRLNDPFPADYEQLRIDFNQSMESVATALSQVTQAAQAVRVGASEIASASGDLSNRTENQAAALEESAAAVRELAAAVAQTAMTAKEASDSARQTCDSARQSGSTMTQAVSAMEEISKSSLKMQEIVALIEGIAFQTNLLALNAGVEAARAGDAGRGFAVVAGEVRSLAQRSSDAAKEITAIIHASGRDVGNGVQMIGETQGALGQIVERTSRLSDMIEEIARSAQEQAGAIRQVDTVVSDMDRITQANAALVEEATAASRSLSNEANALGTLVGRFELGRANHGYDHAGRLAA</sequence>
<evidence type="ECO:0000256" key="2">
    <source>
        <dbReference type="ARBA" id="ARBA00029447"/>
    </source>
</evidence>
<dbReference type="InterPro" id="IPR024478">
    <property type="entry name" value="HlyB_4HB_MCP"/>
</dbReference>
<dbReference type="Proteomes" id="UP001187221">
    <property type="component" value="Unassembled WGS sequence"/>
</dbReference>
<evidence type="ECO:0000313" key="7">
    <source>
        <dbReference type="EMBL" id="GMM61084.1"/>
    </source>
</evidence>
<dbReference type="Pfam" id="PF00015">
    <property type="entry name" value="MCPsignal"/>
    <property type="match status" value="1"/>
</dbReference>
<dbReference type="Gene3D" id="6.10.340.10">
    <property type="match status" value="1"/>
</dbReference>
<comment type="similarity">
    <text evidence="2">Belongs to the methyl-accepting chemotaxis (MCP) protein family.</text>
</comment>
<feature type="domain" description="HAMP" evidence="6">
    <location>
        <begin position="276"/>
        <end position="328"/>
    </location>
</feature>
<comment type="caution">
    <text evidence="7">The sequence shown here is derived from an EMBL/GenBank/DDBJ whole genome shotgun (WGS) entry which is preliminary data.</text>
</comment>
<dbReference type="Pfam" id="PF12729">
    <property type="entry name" value="4HB_MCP_1"/>
    <property type="match status" value="1"/>
</dbReference>
<evidence type="ECO:0000256" key="1">
    <source>
        <dbReference type="ARBA" id="ARBA00022500"/>
    </source>
</evidence>
<feature type="transmembrane region" description="Helical" evidence="4">
    <location>
        <begin position="191"/>
        <end position="213"/>
    </location>
</feature>
<dbReference type="InterPro" id="IPR003660">
    <property type="entry name" value="HAMP_dom"/>
</dbReference>
<dbReference type="InterPro" id="IPR004089">
    <property type="entry name" value="MCPsignal_dom"/>
</dbReference>
<dbReference type="CDD" id="cd06225">
    <property type="entry name" value="HAMP"/>
    <property type="match status" value="1"/>
</dbReference>
<dbReference type="PROSITE" id="PS50885">
    <property type="entry name" value="HAMP"/>
    <property type="match status" value="2"/>
</dbReference>
<evidence type="ECO:0000259" key="5">
    <source>
        <dbReference type="PROSITE" id="PS50111"/>
    </source>
</evidence>
<evidence type="ECO:0000259" key="6">
    <source>
        <dbReference type="PROSITE" id="PS50885"/>
    </source>
</evidence>
<reference evidence="7 8" key="1">
    <citation type="submission" date="2023-06" db="EMBL/GenBank/DDBJ databases">
        <title>Draft genome sequence of Novosphingobium sp. strain IK01.</title>
        <authorList>
            <person name="Hatamoto M."/>
            <person name="Ikarashi T."/>
            <person name="Yamaguchi T."/>
        </authorList>
    </citation>
    <scope>NUCLEOTIDE SEQUENCE [LARGE SCALE GENOMIC DNA]</scope>
    <source>
        <strain evidence="7 8">IK01</strain>
    </source>
</reference>
<dbReference type="PANTHER" id="PTHR43531">
    <property type="entry name" value="PROTEIN ICFG"/>
    <property type="match status" value="1"/>
</dbReference>
<dbReference type="SMART" id="SM00283">
    <property type="entry name" value="MA"/>
    <property type="match status" value="1"/>
</dbReference>
<dbReference type="SUPFAM" id="SSF58104">
    <property type="entry name" value="Methyl-accepting chemotaxis protein (MCP) signaling domain"/>
    <property type="match status" value="1"/>
</dbReference>
<dbReference type="RefSeq" id="WP_317974800.1">
    <property type="nucleotide sequence ID" value="NZ_BTFW01000001.1"/>
</dbReference>
<keyword evidence="4" id="KW-0472">Membrane</keyword>
<dbReference type="PANTHER" id="PTHR43531:SF11">
    <property type="entry name" value="METHYL-ACCEPTING CHEMOTAXIS PROTEIN 3"/>
    <property type="match status" value="1"/>
</dbReference>
<name>A0ABQ6P949_9SPHN</name>
<accession>A0ABQ6P949</accession>
<keyword evidence="1" id="KW-0145">Chemotaxis</keyword>
<dbReference type="SUPFAM" id="SSF158472">
    <property type="entry name" value="HAMP domain-like"/>
    <property type="match status" value="1"/>
</dbReference>
<dbReference type="EMBL" id="BTFW01000001">
    <property type="protein sequence ID" value="GMM61084.1"/>
    <property type="molecule type" value="Genomic_DNA"/>
</dbReference>